<protein>
    <submittedName>
        <fullName evidence="2">Uncharacterized protein</fullName>
    </submittedName>
</protein>
<dbReference type="EMBL" id="JAUZQC010000026">
    <property type="protein sequence ID" value="KAK5847826.1"/>
    <property type="molecule type" value="Genomic_DNA"/>
</dbReference>
<keyword evidence="3" id="KW-1185">Reference proteome</keyword>
<proteinExistence type="predicted"/>
<sequence length="68" mass="7410">MLMSLHDTNPDSVTFDICNPRTPSHSPPTFSPMRCGDSGCTPSFTVRPELFSGPDKDPGRNEQTVGSR</sequence>
<name>A0AAN7ZU83_ELEMC</name>
<evidence type="ECO:0000313" key="3">
    <source>
        <dbReference type="Proteomes" id="UP001346869"/>
    </source>
</evidence>
<accession>A0AAN7ZU83</accession>
<reference evidence="2 3" key="2">
    <citation type="journal article" date="2023" name="Mol. Biol. Evol.">
        <title>Genomics of Secondarily Temperate Adaptation in the Only Non-Antarctic Icefish.</title>
        <authorList>
            <person name="Rivera-Colon A.G."/>
            <person name="Rayamajhi N."/>
            <person name="Minhas B.F."/>
            <person name="Madrigal G."/>
            <person name="Bilyk K.T."/>
            <person name="Yoon V."/>
            <person name="Hune M."/>
            <person name="Gregory S."/>
            <person name="Cheng C.H.C."/>
            <person name="Catchen J.M."/>
        </authorList>
    </citation>
    <scope>NUCLEOTIDE SEQUENCE [LARGE SCALE GENOMIC DNA]</scope>
    <source>
        <strain evidence="2">JMC-PN-2008</strain>
    </source>
</reference>
<dbReference type="Proteomes" id="UP001346869">
    <property type="component" value="Unassembled WGS sequence"/>
</dbReference>
<evidence type="ECO:0000313" key="2">
    <source>
        <dbReference type="EMBL" id="KAK5847826.1"/>
    </source>
</evidence>
<dbReference type="AlphaFoldDB" id="A0AAN7ZU83"/>
<organism evidence="2 3">
    <name type="scientific">Eleginops maclovinus</name>
    <name type="common">Patagonian blennie</name>
    <name type="synonym">Eleginus maclovinus</name>
    <dbReference type="NCBI Taxonomy" id="56733"/>
    <lineage>
        <taxon>Eukaryota</taxon>
        <taxon>Metazoa</taxon>
        <taxon>Chordata</taxon>
        <taxon>Craniata</taxon>
        <taxon>Vertebrata</taxon>
        <taxon>Euteleostomi</taxon>
        <taxon>Actinopterygii</taxon>
        <taxon>Neopterygii</taxon>
        <taxon>Teleostei</taxon>
        <taxon>Neoteleostei</taxon>
        <taxon>Acanthomorphata</taxon>
        <taxon>Eupercaria</taxon>
        <taxon>Perciformes</taxon>
        <taxon>Notothenioidei</taxon>
        <taxon>Eleginopidae</taxon>
        <taxon>Eleginops</taxon>
    </lineage>
</organism>
<gene>
    <name evidence="2" type="ORF">PBY51_016925</name>
</gene>
<evidence type="ECO:0000256" key="1">
    <source>
        <dbReference type="SAM" id="MobiDB-lite"/>
    </source>
</evidence>
<feature type="region of interest" description="Disordered" evidence="1">
    <location>
        <begin position="47"/>
        <end position="68"/>
    </location>
</feature>
<comment type="caution">
    <text evidence="2">The sequence shown here is derived from an EMBL/GenBank/DDBJ whole genome shotgun (WGS) entry which is preliminary data.</text>
</comment>
<reference evidence="2 3" key="1">
    <citation type="journal article" date="2023" name="Genes (Basel)">
        <title>Chromosome-Level Genome Assembly and Circadian Gene Repertoire of the Patagonia Blennie Eleginops maclovinus-The Closest Ancestral Proxy of Antarctic Cryonotothenioids.</title>
        <authorList>
            <person name="Cheng C.C."/>
            <person name="Rivera-Colon A.G."/>
            <person name="Minhas B.F."/>
            <person name="Wilson L."/>
            <person name="Rayamajhi N."/>
            <person name="Vargas-Chacoff L."/>
            <person name="Catchen J.M."/>
        </authorList>
    </citation>
    <scope>NUCLEOTIDE SEQUENCE [LARGE SCALE GENOMIC DNA]</scope>
    <source>
        <strain evidence="2">JMC-PN-2008</strain>
    </source>
</reference>